<dbReference type="InterPro" id="IPR002104">
    <property type="entry name" value="Integrase_catalytic"/>
</dbReference>
<name>A0A7G6T0S2_9HYPH</name>
<evidence type="ECO:0000256" key="1">
    <source>
        <dbReference type="ARBA" id="ARBA00022908"/>
    </source>
</evidence>
<dbReference type="InterPro" id="IPR050090">
    <property type="entry name" value="Tyrosine_recombinase_XerCD"/>
</dbReference>
<dbReference type="GO" id="GO:0003677">
    <property type="term" value="F:DNA binding"/>
    <property type="evidence" value="ECO:0007669"/>
    <property type="project" value="InterPro"/>
</dbReference>
<keyword evidence="2" id="KW-0233">DNA recombination</keyword>
<dbReference type="InterPro" id="IPR013762">
    <property type="entry name" value="Integrase-like_cat_sf"/>
</dbReference>
<evidence type="ECO:0000259" key="3">
    <source>
        <dbReference type="PROSITE" id="PS51898"/>
    </source>
</evidence>
<dbReference type="PROSITE" id="PS51898">
    <property type="entry name" value="TYR_RECOMBINASE"/>
    <property type="match status" value="1"/>
</dbReference>
<proteinExistence type="predicted"/>
<dbReference type="PANTHER" id="PTHR30349:SF88">
    <property type="entry name" value="BLL1584 PROTEIN"/>
    <property type="match status" value="1"/>
</dbReference>
<sequence length="404" mass="45792">MPRPAKGPRLWFSPAEQVYFIRDGTHFGRTGCGKGDRPGAEKKLGAYITEKFRPAVRESDLSRIPVAEVLTAYGREHAPNTRGTSPANAGYNIASLVSWPGWTVLSNLRATTCREYAKFRRKPVMKGERLFPGAKDATIRRELTTLSAAIRHWHREHGPLSSIPAVTMPDKPAPKADWLDRQASAQLLAGALGFYRCQWSDVTTRKVQSAWRRDRQAICRHAARFILVGLYTGTRHAAVLGVRWLPSIDGGWIDLDRGVMHRRGEGVGETSKRQPPVRLGRRILAHLRRWKLLDDAARVEAAEIYNRRDLEKRDYLPPAPFINVVAYEGRPIQKLRKPWYAAREFAALKRSITPHILRHTRATWMMQQGVDLWEAAGALGMSVKILEDTYGHHHPDFQKRAAEV</sequence>
<dbReference type="Proteomes" id="UP000515465">
    <property type="component" value="Chromosome"/>
</dbReference>
<gene>
    <name evidence="4" type="ORF">HB778_30270</name>
</gene>
<dbReference type="GO" id="GO:0015074">
    <property type="term" value="P:DNA integration"/>
    <property type="evidence" value="ECO:0007669"/>
    <property type="project" value="UniProtKB-KW"/>
</dbReference>
<accession>A0A7G6T0S2</accession>
<evidence type="ECO:0000256" key="2">
    <source>
        <dbReference type="ARBA" id="ARBA00023172"/>
    </source>
</evidence>
<keyword evidence="1" id="KW-0229">DNA integration</keyword>
<organism evidence="4 5">
    <name type="scientific">Mesorhizobium huakuii</name>
    <dbReference type="NCBI Taxonomy" id="28104"/>
    <lineage>
        <taxon>Bacteria</taxon>
        <taxon>Pseudomonadati</taxon>
        <taxon>Pseudomonadota</taxon>
        <taxon>Alphaproteobacteria</taxon>
        <taxon>Hyphomicrobiales</taxon>
        <taxon>Phyllobacteriaceae</taxon>
        <taxon>Mesorhizobium</taxon>
    </lineage>
</organism>
<protein>
    <submittedName>
        <fullName evidence="4">Site-specific integrase</fullName>
    </submittedName>
</protein>
<dbReference type="RefSeq" id="WP_183459201.1">
    <property type="nucleotide sequence ID" value="NZ_CP050296.1"/>
</dbReference>
<dbReference type="SUPFAM" id="SSF56349">
    <property type="entry name" value="DNA breaking-rejoining enzymes"/>
    <property type="match status" value="1"/>
</dbReference>
<evidence type="ECO:0000313" key="5">
    <source>
        <dbReference type="Proteomes" id="UP000515465"/>
    </source>
</evidence>
<dbReference type="Gene3D" id="1.10.443.10">
    <property type="entry name" value="Intergrase catalytic core"/>
    <property type="match status" value="1"/>
</dbReference>
<dbReference type="PANTHER" id="PTHR30349">
    <property type="entry name" value="PHAGE INTEGRASE-RELATED"/>
    <property type="match status" value="1"/>
</dbReference>
<feature type="domain" description="Tyr recombinase" evidence="3">
    <location>
        <begin position="200"/>
        <end position="403"/>
    </location>
</feature>
<dbReference type="GO" id="GO:0006310">
    <property type="term" value="P:DNA recombination"/>
    <property type="evidence" value="ECO:0007669"/>
    <property type="project" value="UniProtKB-KW"/>
</dbReference>
<reference evidence="5" key="1">
    <citation type="journal article" date="2020" name="Mol. Plant Microbe">
        <title>Rhizobial microsymbionts of the narrowly endemic Oxytropis species growing in Kamchatka are characterized by significant genetic diversity and possess a set of genes that are associated with T3SS and T6SS secretion systems and can affect the development of symbiosis.</title>
        <authorList>
            <person name="Safronova V."/>
            <person name="Guro P."/>
            <person name="Sazanova A."/>
            <person name="Kuznetsova I."/>
            <person name="Belimov A."/>
            <person name="Yakubov V."/>
            <person name="Chirak E."/>
            <person name="Afonin A."/>
            <person name="Gogolev Y."/>
            <person name="Andronov E."/>
            <person name="Tikhonovich I."/>
        </authorList>
    </citation>
    <scope>NUCLEOTIDE SEQUENCE [LARGE SCALE GENOMIC DNA]</scope>
    <source>
        <strain evidence="5">583</strain>
    </source>
</reference>
<dbReference type="AlphaFoldDB" id="A0A7G6T0S2"/>
<dbReference type="EMBL" id="CP050296">
    <property type="protein sequence ID" value="QND60354.1"/>
    <property type="molecule type" value="Genomic_DNA"/>
</dbReference>
<evidence type="ECO:0000313" key="4">
    <source>
        <dbReference type="EMBL" id="QND60354.1"/>
    </source>
</evidence>
<dbReference type="InterPro" id="IPR011010">
    <property type="entry name" value="DNA_brk_join_enz"/>
</dbReference>